<evidence type="ECO:0000313" key="8">
    <source>
        <dbReference type="Proteomes" id="UP000297890"/>
    </source>
</evidence>
<keyword evidence="4 5" id="KW-0472">Membrane</keyword>
<dbReference type="InterPro" id="IPR001902">
    <property type="entry name" value="SLC26A/SulP_fam"/>
</dbReference>
<dbReference type="Pfam" id="PF01740">
    <property type="entry name" value="STAS"/>
    <property type="match status" value="1"/>
</dbReference>
<gene>
    <name evidence="7" type="primary">dauA</name>
    <name evidence="7" type="ORF">E4680_00760</name>
</gene>
<evidence type="ECO:0000256" key="5">
    <source>
        <dbReference type="SAM" id="Phobius"/>
    </source>
</evidence>
<dbReference type="OrthoDB" id="9769739at2"/>
<feature type="transmembrane region" description="Helical" evidence="5">
    <location>
        <begin position="409"/>
        <end position="440"/>
    </location>
</feature>
<dbReference type="GO" id="GO:0016020">
    <property type="term" value="C:membrane"/>
    <property type="evidence" value="ECO:0007669"/>
    <property type="project" value="UniProtKB-SubCell"/>
</dbReference>
<comment type="caution">
    <text evidence="7">The sequence shown here is derived from an EMBL/GenBank/DDBJ whole genome shotgun (WGS) entry which is preliminary data.</text>
</comment>
<feature type="transmembrane region" description="Helical" evidence="5">
    <location>
        <begin position="57"/>
        <end position="77"/>
    </location>
</feature>
<dbReference type="NCBIfam" id="NF008660">
    <property type="entry name" value="PRK11660.1"/>
    <property type="match status" value="1"/>
</dbReference>
<dbReference type="AlphaFoldDB" id="A0A4Z0FCV9"/>
<dbReference type="CDD" id="cd07042">
    <property type="entry name" value="STAS_SulP_like_sulfate_transporter"/>
    <property type="match status" value="1"/>
</dbReference>
<dbReference type="GO" id="GO:0055085">
    <property type="term" value="P:transmembrane transport"/>
    <property type="evidence" value="ECO:0007669"/>
    <property type="project" value="InterPro"/>
</dbReference>
<dbReference type="InterPro" id="IPR011547">
    <property type="entry name" value="SLC26A/SulP_dom"/>
</dbReference>
<dbReference type="InterPro" id="IPR036513">
    <property type="entry name" value="STAS_dom_sf"/>
</dbReference>
<feature type="transmembrane region" description="Helical" evidence="5">
    <location>
        <begin position="360"/>
        <end position="389"/>
    </location>
</feature>
<feature type="domain" description="STAS" evidence="6">
    <location>
        <begin position="458"/>
        <end position="569"/>
    </location>
</feature>
<comment type="subcellular location">
    <subcellularLocation>
        <location evidence="1">Membrane</location>
        <topology evidence="1">Multi-pass membrane protein</topology>
    </subcellularLocation>
</comment>
<dbReference type="Pfam" id="PF00916">
    <property type="entry name" value="Sulfate_transp"/>
    <property type="match status" value="1"/>
</dbReference>
<reference evidence="7 8" key="1">
    <citation type="journal article" date="2019" name="ISME J.">
        <title>Candidatus Macondimonas diazotrophica, a novel gammaproteobacterial genus dominating crude-oil-contaminated coastal sediments.</title>
        <authorList>
            <person name="Karthikeyan S."/>
            <person name="Konstantinidis K."/>
        </authorList>
    </citation>
    <scope>NUCLEOTIDE SEQUENCE [LARGE SCALE GENOMIC DNA]</scope>
    <source>
        <strain evidence="7 8">KTK01</strain>
    </source>
</reference>
<evidence type="ECO:0000256" key="4">
    <source>
        <dbReference type="ARBA" id="ARBA00023136"/>
    </source>
</evidence>
<feature type="transmembrane region" description="Helical" evidence="5">
    <location>
        <begin position="127"/>
        <end position="147"/>
    </location>
</feature>
<sequence length="585" mass="61603">MDHRQSLPFAQALKDTLNRGYTRQNVISDLTAGATVGVVALPLAMALAIASGVAPQHGLYTAIVAGAIIALTGGSRVNVSGPTAAFVVVLLPIAQQFGLGGLLTAGAMAGVILLFMGLARLGRFIELVPYPVTVGFTSGIAVVIATLQLKDFLGLPVGALDGHYWDRLGTLLAAVPEMHAANALVGATTLAIMVAWPRLGLRFPGHLVALLAGTLLSLLLARLGPDWTVETIGSRFTWTTGGQNGQGIPPFLPQWQWPWLQPGPDGKPLGLSFGLLQDLLGPAFAIAMLGALESLLCAVVADGMAGTRHDPNAELVGQGLGNLIAPFFGGVAATAAIARTATNIRAGAHSPLASVSHAGIVLLAVVALADLLAYLPMAALAGLLLMTAWNMSEARHFVRVLRHAPRSDVMVLLTCFSLTILFDMVVAVTVGMGLAAILFIKRVIDLTEGRLLSNHEIAGSEGPELPGLLIYDINGPLFFGAAQKALRTLHTVDPSLRVLILDMADVQLMDMTGMTALEDLIRQAHRRRQTVLLCGLSPRLVLKLRRVGIRRLVGRLEYARNMGEARLRAAELLDTPPTTSSPAVS</sequence>
<evidence type="ECO:0000313" key="7">
    <source>
        <dbReference type="EMBL" id="TFZ84104.1"/>
    </source>
</evidence>
<dbReference type="EMBL" id="SRIO01000001">
    <property type="protein sequence ID" value="TFZ84104.1"/>
    <property type="molecule type" value="Genomic_DNA"/>
</dbReference>
<dbReference type="PANTHER" id="PTHR11814">
    <property type="entry name" value="SULFATE TRANSPORTER"/>
    <property type="match status" value="1"/>
</dbReference>
<feature type="transmembrane region" description="Helical" evidence="5">
    <location>
        <begin position="203"/>
        <end position="221"/>
    </location>
</feature>
<feature type="transmembrane region" description="Helical" evidence="5">
    <location>
        <begin position="30"/>
        <end position="50"/>
    </location>
</feature>
<proteinExistence type="predicted"/>
<evidence type="ECO:0000259" key="6">
    <source>
        <dbReference type="PROSITE" id="PS50801"/>
    </source>
</evidence>
<dbReference type="InterPro" id="IPR002645">
    <property type="entry name" value="STAS_dom"/>
</dbReference>
<dbReference type="Gene3D" id="3.30.750.24">
    <property type="entry name" value="STAS domain"/>
    <property type="match status" value="1"/>
</dbReference>
<protein>
    <submittedName>
        <fullName evidence="7">C4-dicarboxylic acid transporter DauA</fullName>
    </submittedName>
</protein>
<dbReference type="PROSITE" id="PS50801">
    <property type="entry name" value="STAS"/>
    <property type="match status" value="1"/>
</dbReference>
<dbReference type="SUPFAM" id="SSF52091">
    <property type="entry name" value="SpoIIaa-like"/>
    <property type="match status" value="1"/>
</dbReference>
<organism evidence="7 8">
    <name type="scientific">Candidatus Macondimonas diazotrophica</name>
    <dbReference type="NCBI Taxonomy" id="2305248"/>
    <lineage>
        <taxon>Bacteria</taxon>
        <taxon>Pseudomonadati</taxon>
        <taxon>Pseudomonadota</taxon>
        <taxon>Gammaproteobacteria</taxon>
        <taxon>Chromatiales</taxon>
        <taxon>Ectothiorhodospiraceae</taxon>
        <taxon>Candidatus Macondimonas</taxon>
    </lineage>
</organism>
<accession>A0A4Z0FCV9</accession>
<name>A0A4Z0FCV9_9GAMM</name>
<feature type="transmembrane region" description="Helical" evidence="5">
    <location>
        <begin position="279"/>
        <end position="301"/>
    </location>
</feature>
<keyword evidence="8" id="KW-1185">Reference proteome</keyword>
<evidence type="ECO:0000256" key="2">
    <source>
        <dbReference type="ARBA" id="ARBA00022692"/>
    </source>
</evidence>
<dbReference type="RefSeq" id="WP_135280464.1">
    <property type="nucleotide sequence ID" value="NZ_SRIO01000001.1"/>
</dbReference>
<dbReference type="Proteomes" id="UP000297890">
    <property type="component" value="Unassembled WGS sequence"/>
</dbReference>
<evidence type="ECO:0000256" key="1">
    <source>
        <dbReference type="ARBA" id="ARBA00004141"/>
    </source>
</evidence>
<keyword evidence="3 5" id="KW-1133">Transmembrane helix</keyword>
<evidence type="ECO:0000256" key="3">
    <source>
        <dbReference type="ARBA" id="ARBA00022989"/>
    </source>
</evidence>
<feature type="transmembrane region" description="Helical" evidence="5">
    <location>
        <begin position="97"/>
        <end position="115"/>
    </location>
</feature>
<keyword evidence="2 5" id="KW-0812">Transmembrane</keyword>